<comment type="caution">
    <text evidence="1">The sequence shown here is derived from an EMBL/GenBank/DDBJ whole genome shotgun (WGS) entry which is preliminary data.</text>
</comment>
<proteinExistence type="predicted"/>
<accession>A0A9D2HXP5</accession>
<reference evidence="1" key="2">
    <citation type="submission" date="2021-04" db="EMBL/GenBank/DDBJ databases">
        <authorList>
            <person name="Gilroy R."/>
        </authorList>
    </citation>
    <scope>NUCLEOTIDE SEQUENCE</scope>
    <source>
        <strain evidence="1">ChiHjej12B11-9795</strain>
    </source>
</reference>
<dbReference type="EMBL" id="DWZI01000038">
    <property type="protein sequence ID" value="HJA86022.1"/>
    <property type="molecule type" value="Genomic_DNA"/>
</dbReference>
<sequence length="88" mass="10202">MKWIDRMVEKVTRCSTPLNTSFKMGVHAVVCRSGLPDYVCVNVDGIDWFSFDFWLKELVIESSCQCPYNIVDAFDMLYDDVHVTVKNE</sequence>
<gene>
    <name evidence="1" type="ORF">H9950_07525</name>
</gene>
<dbReference type="AlphaFoldDB" id="A0A9D2HXP5"/>
<reference evidence="1" key="1">
    <citation type="journal article" date="2021" name="PeerJ">
        <title>Extensive microbial diversity within the chicken gut microbiome revealed by metagenomics and culture.</title>
        <authorList>
            <person name="Gilroy R."/>
            <person name="Ravi A."/>
            <person name="Getino M."/>
            <person name="Pursley I."/>
            <person name="Horton D.L."/>
            <person name="Alikhan N.F."/>
            <person name="Baker D."/>
            <person name="Gharbi K."/>
            <person name="Hall N."/>
            <person name="Watson M."/>
            <person name="Adriaenssens E.M."/>
            <person name="Foster-Nyarko E."/>
            <person name="Jarju S."/>
            <person name="Secka A."/>
            <person name="Antonio M."/>
            <person name="Oren A."/>
            <person name="Chaudhuri R.R."/>
            <person name="La Ragione R."/>
            <person name="Hildebrand F."/>
            <person name="Pallen M.J."/>
        </authorList>
    </citation>
    <scope>NUCLEOTIDE SEQUENCE</scope>
    <source>
        <strain evidence="1">ChiHjej12B11-9795</strain>
    </source>
</reference>
<organism evidence="1 2">
    <name type="scientific">Candidatus Bacteroides avicola</name>
    <dbReference type="NCBI Taxonomy" id="2838468"/>
    <lineage>
        <taxon>Bacteria</taxon>
        <taxon>Pseudomonadati</taxon>
        <taxon>Bacteroidota</taxon>
        <taxon>Bacteroidia</taxon>
        <taxon>Bacteroidales</taxon>
        <taxon>Bacteroidaceae</taxon>
        <taxon>Bacteroides</taxon>
    </lineage>
</organism>
<protein>
    <submittedName>
        <fullName evidence="1">Uncharacterized protein</fullName>
    </submittedName>
</protein>
<dbReference type="Proteomes" id="UP000823862">
    <property type="component" value="Unassembled WGS sequence"/>
</dbReference>
<evidence type="ECO:0000313" key="1">
    <source>
        <dbReference type="EMBL" id="HJA86022.1"/>
    </source>
</evidence>
<name>A0A9D2HXP5_9BACE</name>
<evidence type="ECO:0000313" key="2">
    <source>
        <dbReference type="Proteomes" id="UP000823862"/>
    </source>
</evidence>